<proteinExistence type="predicted"/>
<dbReference type="KEGG" id="halh:HTSR_2007"/>
<organism evidence="2 3">
    <name type="scientific">Halodesulfurarchaeum formicicum</name>
    <dbReference type="NCBI Taxonomy" id="1873524"/>
    <lineage>
        <taxon>Archaea</taxon>
        <taxon>Methanobacteriati</taxon>
        <taxon>Methanobacteriota</taxon>
        <taxon>Stenosarchaea group</taxon>
        <taxon>Halobacteria</taxon>
        <taxon>Halobacteriales</taxon>
        <taxon>Halobacteriaceae</taxon>
        <taxon>Halodesulfurarchaeum</taxon>
    </lineage>
</organism>
<name>A0A1D8S751_9EURY</name>
<gene>
    <name evidence="2" type="ORF">HTSR_2007</name>
</gene>
<evidence type="ECO:0000259" key="1">
    <source>
        <dbReference type="PROSITE" id="PS51186"/>
    </source>
</evidence>
<keyword evidence="2" id="KW-0808">Transferase</keyword>
<dbReference type="PROSITE" id="PS51186">
    <property type="entry name" value="GNAT"/>
    <property type="match status" value="1"/>
</dbReference>
<dbReference type="InterPro" id="IPR000182">
    <property type="entry name" value="GNAT_dom"/>
</dbReference>
<protein>
    <submittedName>
        <fullName evidence="2">Acetyltransferase</fullName>
    </submittedName>
</protein>
<dbReference type="GO" id="GO:0016747">
    <property type="term" value="F:acyltransferase activity, transferring groups other than amino-acyl groups"/>
    <property type="evidence" value="ECO:0007669"/>
    <property type="project" value="InterPro"/>
</dbReference>
<evidence type="ECO:0000313" key="3">
    <source>
        <dbReference type="Proteomes" id="UP000185608"/>
    </source>
</evidence>
<dbReference type="GeneID" id="29829995"/>
<dbReference type="EMBL" id="CP016070">
    <property type="protein sequence ID" value="AOW81168.1"/>
    <property type="molecule type" value="Genomic_DNA"/>
</dbReference>
<dbReference type="InterPro" id="IPR016181">
    <property type="entry name" value="Acyl_CoA_acyltransferase"/>
</dbReference>
<accession>A0A1D8S751</accession>
<reference evidence="2 3" key="1">
    <citation type="submission" date="2016-06" db="EMBL/GenBank/DDBJ databases">
        <title>Discovery of anaerobic lithoheterotrophic haloarchaeon capable of sulfur respiration by hydrogen and formate.</title>
        <authorList>
            <person name="Sorokin D.Y."/>
            <person name="Kublanov I.V."/>
            <person name="Roman P."/>
            <person name="Sinninghe Damste J.S."/>
            <person name="Golyshin P.N."/>
            <person name="Rojo D."/>
            <person name="Ciordia S."/>
            <person name="Mena Md.C."/>
            <person name="Ferrer M."/>
            <person name="Smedile F."/>
            <person name="Messina E."/>
            <person name="La Cono V."/>
            <person name="Yakimov M.M."/>
        </authorList>
    </citation>
    <scope>NUCLEOTIDE SEQUENCE [LARGE SCALE GENOMIC DNA]</scope>
    <source>
        <strain evidence="2 3">HTSR1</strain>
    </source>
</reference>
<dbReference type="Pfam" id="PF13508">
    <property type="entry name" value="Acetyltransf_7"/>
    <property type="match status" value="1"/>
</dbReference>
<evidence type="ECO:0000313" key="2">
    <source>
        <dbReference type="EMBL" id="AOW81168.1"/>
    </source>
</evidence>
<sequence length="124" mass="13159">MIVEPAQAGELAAVMNVLDGADLAIEVGHVEQAIGAEQVLLARSRAGTVLAALVGCAREDSTRIEAIAVRPGRRGQGIGTALIRAAGQRWGTLTAEFDPPLAPFYRQAGFEIEGTDRCHGRRWP</sequence>
<dbReference type="Proteomes" id="UP000185608">
    <property type="component" value="Chromosome"/>
</dbReference>
<dbReference type="STRING" id="1873524.HSR6_2083"/>
<feature type="domain" description="N-acetyltransferase" evidence="1">
    <location>
        <begin position="1"/>
        <end position="124"/>
    </location>
</feature>
<dbReference type="SUPFAM" id="SSF55729">
    <property type="entry name" value="Acyl-CoA N-acyltransferases (Nat)"/>
    <property type="match status" value="1"/>
</dbReference>
<dbReference type="Gene3D" id="3.40.630.30">
    <property type="match status" value="1"/>
</dbReference>
<dbReference type="AlphaFoldDB" id="A0A1D8S751"/>
<dbReference type="RefSeq" id="WP_070365813.1">
    <property type="nucleotide sequence ID" value="NZ_CP016070.1"/>
</dbReference>
<dbReference type="CDD" id="cd04301">
    <property type="entry name" value="NAT_SF"/>
    <property type="match status" value="1"/>
</dbReference>